<keyword evidence="9" id="KW-0868">Chloride</keyword>
<dbReference type="Gene3D" id="1.20.1250.20">
    <property type="entry name" value="MFS general substrate transporter like domains"/>
    <property type="match status" value="1"/>
</dbReference>
<evidence type="ECO:0000256" key="6">
    <source>
        <dbReference type="ARBA" id="ARBA00023065"/>
    </source>
</evidence>
<keyword evidence="7" id="KW-0129">CBS domain</keyword>
<keyword evidence="6" id="KW-0406">Ion transport</keyword>
<dbReference type="Gene3D" id="1.10.3080.10">
    <property type="entry name" value="Clc chloride channel"/>
    <property type="match status" value="1"/>
</dbReference>
<feature type="transmembrane region" description="Helical" evidence="12">
    <location>
        <begin position="484"/>
        <end position="503"/>
    </location>
</feature>
<keyword evidence="10" id="KW-0808">Transferase</keyword>
<dbReference type="GO" id="GO:0016020">
    <property type="term" value="C:membrane"/>
    <property type="evidence" value="ECO:0007669"/>
    <property type="project" value="UniProtKB-SubCell"/>
</dbReference>
<feature type="region of interest" description="Disordered" evidence="11">
    <location>
        <begin position="1360"/>
        <end position="1414"/>
    </location>
</feature>
<evidence type="ECO:0000256" key="1">
    <source>
        <dbReference type="ARBA" id="ARBA00004141"/>
    </source>
</evidence>
<feature type="transmembrane region" description="Helical" evidence="12">
    <location>
        <begin position="218"/>
        <end position="239"/>
    </location>
</feature>
<keyword evidence="8 12" id="KW-0472">Membrane</keyword>
<dbReference type="PRINTS" id="PR00762">
    <property type="entry name" value="CLCHANNEL"/>
</dbReference>
<dbReference type="SMART" id="SM00233">
    <property type="entry name" value="PH"/>
    <property type="match status" value="1"/>
</dbReference>
<feature type="transmembrane region" description="Helical" evidence="12">
    <location>
        <begin position="1196"/>
        <end position="1219"/>
    </location>
</feature>
<evidence type="ECO:0000256" key="10">
    <source>
        <dbReference type="RuleBase" id="RU362114"/>
    </source>
</evidence>
<feature type="transmembrane region" description="Helical" evidence="12">
    <location>
        <begin position="1137"/>
        <end position="1156"/>
    </location>
</feature>
<feature type="transmembrane region" description="Helical" evidence="12">
    <location>
        <begin position="76"/>
        <end position="92"/>
    </location>
</feature>
<dbReference type="CDD" id="cd04591">
    <property type="entry name" value="CBS_pair_voltage-gated_CLC_euk_bac"/>
    <property type="match status" value="1"/>
</dbReference>
<dbReference type="Pfam" id="PF00654">
    <property type="entry name" value="Voltage_CLC"/>
    <property type="match status" value="2"/>
</dbReference>
<feature type="transmembrane region" description="Helical" evidence="12">
    <location>
        <begin position="305"/>
        <end position="327"/>
    </location>
</feature>
<feature type="domain" description="PARP catalytic" evidence="14">
    <location>
        <begin position="1630"/>
        <end position="1838"/>
    </location>
</feature>
<dbReference type="Pfam" id="PF00571">
    <property type="entry name" value="CBS"/>
    <property type="match status" value="1"/>
</dbReference>
<dbReference type="InterPro" id="IPR011701">
    <property type="entry name" value="MFS"/>
</dbReference>
<feature type="transmembrane region" description="Helical" evidence="12">
    <location>
        <begin position="1076"/>
        <end position="1098"/>
    </location>
</feature>
<dbReference type="Gene3D" id="3.90.228.10">
    <property type="match status" value="1"/>
</dbReference>
<dbReference type="SUPFAM" id="SSF56399">
    <property type="entry name" value="ADP-ribosylation"/>
    <property type="match status" value="1"/>
</dbReference>
<feature type="transmembrane region" description="Helical" evidence="12">
    <location>
        <begin position="44"/>
        <end position="64"/>
    </location>
</feature>
<sequence>MSISLQQLRPPPPQEQRPGQSSPSPSRPESVELHDVWSRGGRSLWSWILDLLIGVVVAVCAQLVHYGHEALSTFRMYLVGLVLPGIFSAWVVNTMKLGEDSGVIAFLNGVDLRKSLFTQEILAAKILGVICACGSSLAVGPEGPMIHIGAATGVLVLAQCRRVEWFRRVLQGSGGSRSLELHAAAVGAGCGVTAAFWAPLAGTLFVVEEAATYLSPRFFVHVFGASCLSLGVVLLWQQLWQHTGQYSPLFQVFLGPNCSYSEFIYYASCGVIGLICGLLACLFNRIVLELNFLRQRWRAQGHKRVFTLEVVIIAVLSSSLGTLAPAASGCHLSTIQRAFANSNQCIAGEWAHQIFQGRENFQENARIVPAPGLFGVQYNPDDCPTAIFNDTRMPPCNLEKAGFKFPSEIPERERYYYCCGFDDLDSFHQGRVYSFTSPRAPLNLEEAYRTFMEPMAALAFVPGRITVKNLFTRGSPNMLPTKSMLAFLPLYFILAAITSGAAVPSGLVIPMMIIGGCVGRLCGNLLTLIDVWPCPSDWTPEYKLLKMLRQQSIRTSSSHTCGLPDPGSFAIVVASVGAAAFMSASGSIVLFVIAMMVEITGDISSLLPIAFGAITGRFVVRSFLGHGLYHDLMQITKLPFLTRECPLYKEERKAPVSSLLRGEPENSLRYLRRRESQASVEALLQDCSHNGFPIVSETGQLVGLVRRSELEGCLLEGQEEVQLDVLADPAPYTVHKDFPVDRAYLLFRELGLRQLVVVDYSGKPEGVLTQPEKQMAVFWVLCCGYLRLVIGSARSPSKHVHGVRTGKFSGRRGSLRHCVGRSAPMAWSARLLGLASWSLAMAEWPGCQENNIVIRNAGRALFTNLQGFGATVGCFQVLYAVCSEAINVVLPRINLELAGDLSDFARMQMGTNLLQAGGGAAFGLFADRYGPKAALLAAHSAAICSSTIFAAAHSKAFLYLGCLPLVAKHGYQAAQQVATLHSSRSGRTKALGRIGTAYGMGFLAGSVVITRLAGSFSPRGIAACSVAMDVCTWLVVWAMYPESPQNEREDLAEGSPSPKSLGLSDLARHRYVPTLLVFKAVSTGSAGMILGLLQQFALDPFGLSLSSAGLMTSYIGTAYLVAQAVVAPGLGSQSPRILVLGSFAFIGLSLGSLAFASGPVSYAAMLGPLVISSHASNVAVNSALTLLVSQEEQGQVLGVSMACTSVGYLWAPLLAAGIYQHLGFPAVPLVAAAILGATTAVSLLVLEYEADDCQNTDKFVASSIESCTKDERFFHCLQRSELNLEGPSQESIAMNGFWRAACSCTESQSDALPLLEEVQSLKLDHESADKVFAVCDADGMEIGSVKDRPVGRLHTFECMSSSQPEELPLDDLPRPSVSLEPSPRSNPPEEEEQKESIMSDESDDDAVEAEEKEPLEEMRGWLMCYGEPSGGNRLQVARLAKASAGTPVAGLFWKKRYIQLVDAQLLCWATAPQHRGSRVAPVAVLLLAQLEEVAVTGKTLTLHMRNQKGCLQARADSDESANTWARAVKAHAGRAISKSLPPGWDVEAMLSRGMGGSAAKMVNKETLDSSCNDAFQKLLDHCFVCKTTKDRRGNPVPMRLEIAEAVRVQNGAAWLEYDKARRRICDKVFSAYQWDKQHSDSESCSSSMTAAERGLHSAHTTVSDLGSSEGQSWDPFGLQSSLLTSTLDCKQLQETLGKRDTSSNEQWLFHGTSAAAVQHISDQEFRLDKAGSHRGTLYGKGIYFAECVTKADEYCEEDADGYCWMLLCRVALGKVMTCKEKKPPADILDQCKAGGYDSLLGDRWAAVGTFREFILYDSDQVYPAFILRYRRWSEEEDEWQG</sequence>
<dbReference type="PANTHER" id="PTHR11689">
    <property type="entry name" value="CHLORIDE CHANNEL PROTEIN CLC FAMILY MEMBER"/>
    <property type="match status" value="1"/>
</dbReference>
<name>A0A1Q9D857_SYMMI</name>
<protein>
    <recommendedName>
        <fullName evidence="10">Poly [ADP-ribose] polymerase</fullName>
        <shortName evidence="10">PARP</shortName>
        <ecNumber evidence="10">2.4.2.-</ecNumber>
    </recommendedName>
</protein>
<dbReference type="InterPro" id="IPR014743">
    <property type="entry name" value="Cl-channel_core"/>
</dbReference>
<evidence type="ECO:0000259" key="13">
    <source>
        <dbReference type="PROSITE" id="PS50003"/>
    </source>
</evidence>
<comment type="caution">
    <text evidence="15">The sequence shown here is derived from an EMBL/GenBank/DDBJ whole genome shotgun (WGS) entry which is preliminary data.</text>
</comment>
<evidence type="ECO:0000256" key="11">
    <source>
        <dbReference type="SAM" id="MobiDB-lite"/>
    </source>
</evidence>
<dbReference type="EC" id="2.4.2.-" evidence="10"/>
<dbReference type="PROSITE" id="PS50003">
    <property type="entry name" value="PH_DOMAIN"/>
    <property type="match status" value="1"/>
</dbReference>
<evidence type="ECO:0000256" key="2">
    <source>
        <dbReference type="ARBA" id="ARBA00022448"/>
    </source>
</evidence>
<feature type="transmembrane region" description="Helical" evidence="12">
    <location>
        <begin position="1225"/>
        <end position="1246"/>
    </location>
</feature>
<dbReference type="Gene3D" id="3.10.580.10">
    <property type="entry name" value="CBS-domain"/>
    <property type="match status" value="1"/>
</dbReference>
<dbReference type="PANTHER" id="PTHR11689:SF89">
    <property type="entry name" value="CHLORIDE CHANNEL PROTEIN"/>
    <property type="match status" value="1"/>
</dbReference>
<dbReference type="Pfam" id="PF07690">
    <property type="entry name" value="MFS_1"/>
    <property type="match status" value="1"/>
</dbReference>
<evidence type="ECO:0000256" key="8">
    <source>
        <dbReference type="ARBA" id="ARBA00023136"/>
    </source>
</evidence>
<keyword evidence="4" id="KW-0677">Repeat</keyword>
<dbReference type="CDD" id="cd17331">
    <property type="entry name" value="MFS_SLC22A18"/>
    <property type="match status" value="1"/>
</dbReference>
<evidence type="ECO:0000256" key="3">
    <source>
        <dbReference type="ARBA" id="ARBA00022692"/>
    </source>
</evidence>
<feature type="compositionally biased region" description="Acidic residues" evidence="11">
    <location>
        <begin position="1388"/>
        <end position="1414"/>
    </location>
</feature>
<proteinExistence type="predicted"/>
<dbReference type="PROSITE" id="PS51059">
    <property type="entry name" value="PARP_CATALYTIC"/>
    <property type="match status" value="1"/>
</dbReference>
<dbReference type="InterPro" id="IPR036259">
    <property type="entry name" value="MFS_trans_sf"/>
</dbReference>
<dbReference type="OrthoDB" id="428525at2759"/>
<feature type="transmembrane region" description="Helical" evidence="12">
    <location>
        <begin position="603"/>
        <end position="620"/>
    </location>
</feature>
<dbReference type="InterPro" id="IPR001807">
    <property type="entry name" value="ClC"/>
</dbReference>
<evidence type="ECO:0000259" key="14">
    <source>
        <dbReference type="PROSITE" id="PS51059"/>
    </source>
</evidence>
<evidence type="ECO:0000256" key="12">
    <source>
        <dbReference type="SAM" id="Phobius"/>
    </source>
</evidence>
<dbReference type="SUPFAM" id="SSF81340">
    <property type="entry name" value="Clc chloride channel"/>
    <property type="match status" value="1"/>
</dbReference>
<keyword evidence="2" id="KW-0813">Transport</keyword>
<evidence type="ECO:0000256" key="4">
    <source>
        <dbReference type="ARBA" id="ARBA00022737"/>
    </source>
</evidence>
<feature type="region of interest" description="Disordered" evidence="11">
    <location>
        <begin position="1"/>
        <end position="31"/>
    </location>
</feature>
<feature type="compositionally biased region" description="Low complexity" evidence="11">
    <location>
        <begin position="16"/>
        <end position="28"/>
    </location>
</feature>
<evidence type="ECO:0000313" key="15">
    <source>
        <dbReference type="EMBL" id="OLP91392.1"/>
    </source>
</evidence>
<keyword evidence="10" id="KW-0520">NAD</keyword>
<evidence type="ECO:0000256" key="9">
    <source>
        <dbReference type="ARBA" id="ARBA00023214"/>
    </source>
</evidence>
<accession>A0A1Q9D857</accession>
<dbReference type="Proteomes" id="UP000186817">
    <property type="component" value="Unassembled WGS sequence"/>
</dbReference>
<keyword evidence="5 12" id="KW-1133">Transmembrane helix</keyword>
<evidence type="ECO:0000313" key="16">
    <source>
        <dbReference type="Proteomes" id="UP000186817"/>
    </source>
</evidence>
<gene>
    <name evidence="15" type="primary">clcD</name>
    <name evidence="15" type="ORF">AK812_SmicGene26908</name>
</gene>
<dbReference type="Pfam" id="PF00644">
    <property type="entry name" value="PARP"/>
    <property type="match status" value="1"/>
</dbReference>
<dbReference type="InterPro" id="IPR046342">
    <property type="entry name" value="CBS_dom_sf"/>
</dbReference>
<keyword evidence="3 12" id="KW-0812">Transmembrane</keyword>
<dbReference type="InterPro" id="IPR001849">
    <property type="entry name" value="PH_domain"/>
</dbReference>
<feature type="transmembrane region" description="Helical" evidence="12">
    <location>
        <begin position="183"/>
        <end position="206"/>
    </location>
</feature>
<feature type="domain" description="PH" evidence="13">
    <location>
        <begin position="1432"/>
        <end position="1533"/>
    </location>
</feature>
<dbReference type="GO" id="GO:0003950">
    <property type="term" value="F:NAD+ poly-ADP-ribosyltransferase activity"/>
    <property type="evidence" value="ECO:0007669"/>
    <property type="project" value="UniProtKB-UniRule"/>
</dbReference>
<evidence type="ECO:0000256" key="5">
    <source>
        <dbReference type="ARBA" id="ARBA00022989"/>
    </source>
</evidence>
<dbReference type="SUPFAM" id="SSF103473">
    <property type="entry name" value="MFS general substrate transporter"/>
    <property type="match status" value="1"/>
</dbReference>
<feature type="transmembrane region" description="Helical" evidence="12">
    <location>
        <begin position="569"/>
        <end position="597"/>
    </location>
</feature>
<dbReference type="InterPro" id="IPR012317">
    <property type="entry name" value="Poly(ADP-ribose)pol_cat_dom"/>
</dbReference>
<dbReference type="GO" id="GO:0015108">
    <property type="term" value="F:chloride transmembrane transporter activity"/>
    <property type="evidence" value="ECO:0007669"/>
    <property type="project" value="InterPro"/>
</dbReference>
<comment type="subcellular location">
    <subcellularLocation>
        <location evidence="1">Membrane</location>
        <topology evidence="1">Multi-pass membrane protein</topology>
    </subcellularLocation>
</comment>
<keyword evidence="10" id="KW-0328">Glycosyltransferase</keyword>
<dbReference type="SUPFAM" id="SSF54631">
    <property type="entry name" value="CBS-domain pair"/>
    <property type="match status" value="1"/>
</dbReference>
<feature type="transmembrane region" description="Helical" evidence="12">
    <location>
        <begin position="263"/>
        <end position="284"/>
    </location>
</feature>
<feature type="transmembrane region" description="Helical" evidence="12">
    <location>
        <begin position="1020"/>
        <end position="1040"/>
    </location>
</feature>
<organism evidence="15 16">
    <name type="scientific">Symbiodinium microadriaticum</name>
    <name type="common">Dinoflagellate</name>
    <name type="synonym">Zooxanthella microadriatica</name>
    <dbReference type="NCBI Taxonomy" id="2951"/>
    <lineage>
        <taxon>Eukaryota</taxon>
        <taxon>Sar</taxon>
        <taxon>Alveolata</taxon>
        <taxon>Dinophyceae</taxon>
        <taxon>Suessiales</taxon>
        <taxon>Symbiodiniaceae</taxon>
        <taxon>Symbiodinium</taxon>
    </lineage>
</organism>
<reference evidence="15 16" key="1">
    <citation type="submission" date="2016-02" db="EMBL/GenBank/DDBJ databases">
        <title>Genome analysis of coral dinoflagellate symbionts highlights evolutionary adaptations to a symbiotic lifestyle.</title>
        <authorList>
            <person name="Aranda M."/>
            <person name="Li Y."/>
            <person name="Liew Y.J."/>
            <person name="Baumgarten S."/>
            <person name="Simakov O."/>
            <person name="Wilson M."/>
            <person name="Piel J."/>
            <person name="Ashoor H."/>
            <person name="Bougouffa S."/>
            <person name="Bajic V.B."/>
            <person name="Ryu T."/>
            <person name="Ravasi T."/>
            <person name="Bayer T."/>
            <person name="Micklem G."/>
            <person name="Kim H."/>
            <person name="Bhak J."/>
            <person name="Lajeunesse T.C."/>
            <person name="Voolstra C.R."/>
        </authorList>
    </citation>
    <scope>NUCLEOTIDE SEQUENCE [LARGE SCALE GENOMIC DNA]</scope>
    <source>
        <strain evidence="15 16">CCMP2467</strain>
    </source>
</reference>
<dbReference type="InterPro" id="IPR051280">
    <property type="entry name" value="Cl-channel/antiporter"/>
</dbReference>
<feature type="transmembrane region" description="Helical" evidence="12">
    <location>
        <begin position="1110"/>
        <end position="1130"/>
    </location>
</feature>
<evidence type="ECO:0000256" key="7">
    <source>
        <dbReference type="ARBA" id="ARBA00023122"/>
    </source>
</evidence>
<keyword evidence="16" id="KW-1185">Reference proteome</keyword>
<dbReference type="InterPro" id="IPR000644">
    <property type="entry name" value="CBS_dom"/>
</dbReference>
<dbReference type="EMBL" id="LSRX01000666">
    <property type="protein sequence ID" value="OLP91392.1"/>
    <property type="molecule type" value="Genomic_DNA"/>
</dbReference>
<feature type="transmembrane region" description="Helical" evidence="12">
    <location>
        <begin position="990"/>
        <end position="1014"/>
    </location>
</feature>